<protein>
    <submittedName>
        <fullName evidence="2">16837_t:CDS:1</fullName>
    </submittedName>
</protein>
<dbReference type="EMBL" id="CAJVQB010002201">
    <property type="protein sequence ID" value="CAG8565982.1"/>
    <property type="molecule type" value="Genomic_DNA"/>
</dbReference>
<sequence length="105" mass="12796">IQFLKHEDEIRAKDEMLLFIENEIHQYENEIRAKDEMLLFMENEIHRCDKKLDESVKMLLKLKDLGVKILLKWNDLSITKETIYSICDKELQRSKLEIEYCEYKD</sequence>
<accession>A0ABN7UG22</accession>
<proteinExistence type="predicted"/>
<feature type="non-terminal residue" evidence="2">
    <location>
        <position position="1"/>
    </location>
</feature>
<keyword evidence="1" id="KW-0175">Coiled coil</keyword>
<dbReference type="Proteomes" id="UP000789901">
    <property type="component" value="Unassembled WGS sequence"/>
</dbReference>
<keyword evidence="3" id="KW-1185">Reference proteome</keyword>
<evidence type="ECO:0000313" key="2">
    <source>
        <dbReference type="EMBL" id="CAG8565982.1"/>
    </source>
</evidence>
<evidence type="ECO:0000256" key="1">
    <source>
        <dbReference type="SAM" id="Coils"/>
    </source>
</evidence>
<name>A0ABN7UG22_GIGMA</name>
<reference evidence="2 3" key="1">
    <citation type="submission" date="2021-06" db="EMBL/GenBank/DDBJ databases">
        <authorList>
            <person name="Kallberg Y."/>
            <person name="Tangrot J."/>
            <person name="Rosling A."/>
        </authorList>
    </citation>
    <scope>NUCLEOTIDE SEQUENCE [LARGE SCALE GENOMIC DNA]</scope>
    <source>
        <strain evidence="2 3">120-4 pot B 10/14</strain>
    </source>
</reference>
<evidence type="ECO:0000313" key="3">
    <source>
        <dbReference type="Proteomes" id="UP000789901"/>
    </source>
</evidence>
<organism evidence="2 3">
    <name type="scientific">Gigaspora margarita</name>
    <dbReference type="NCBI Taxonomy" id="4874"/>
    <lineage>
        <taxon>Eukaryota</taxon>
        <taxon>Fungi</taxon>
        <taxon>Fungi incertae sedis</taxon>
        <taxon>Mucoromycota</taxon>
        <taxon>Glomeromycotina</taxon>
        <taxon>Glomeromycetes</taxon>
        <taxon>Diversisporales</taxon>
        <taxon>Gigasporaceae</taxon>
        <taxon>Gigaspora</taxon>
    </lineage>
</organism>
<gene>
    <name evidence="2" type="ORF">GMARGA_LOCUS5248</name>
</gene>
<feature type="coiled-coil region" evidence="1">
    <location>
        <begin position="10"/>
        <end position="44"/>
    </location>
</feature>
<comment type="caution">
    <text evidence="2">The sequence shown here is derived from an EMBL/GenBank/DDBJ whole genome shotgun (WGS) entry which is preliminary data.</text>
</comment>